<feature type="domain" description="CCHC-type" evidence="3">
    <location>
        <begin position="214"/>
        <end position="227"/>
    </location>
</feature>
<feature type="region of interest" description="Disordered" evidence="2">
    <location>
        <begin position="1"/>
        <end position="54"/>
    </location>
</feature>
<keyword evidence="1" id="KW-0862">Zinc</keyword>
<evidence type="ECO:0000256" key="1">
    <source>
        <dbReference type="PROSITE-ProRule" id="PRU00047"/>
    </source>
</evidence>
<dbReference type="InterPro" id="IPR001878">
    <property type="entry name" value="Znf_CCHC"/>
</dbReference>
<reference evidence="4" key="1">
    <citation type="journal article" date="2003" name="Mol. Biol. Evol.">
        <title>Evolution of target specificity in R1 clade non-LTR retrotransposons.</title>
        <authorList>
            <person name="Kojima K.K."/>
            <person name="Fujiwara H."/>
        </authorList>
    </citation>
    <scope>NUCLEOTIDE SEQUENCE</scope>
</reference>
<dbReference type="AlphaFoldDB" id="Q868R9"/>
<organism evidence="4">
    <name type="scientific">Anopheles gambiae</name>
    <name type="common">African malaria mosquito</name>
    <dbReference type="NCBI Taxonomy" id="7165"/>
    <lineage>
        <taxon>Eukaryota</taxon>
        <taxon>Metazoa</taxon>
        <taxon>Ecdysozoa</taxon>
        <taxon>Arthropoda</taxon>
        <taxon>Hexapoda</taxon>
        <taxon>Insecta</taxon>
        <taxon>Pterygota</taxon>
        <taxon>Neoptera</taxon>
        <taxon>Endopterygota</taxon>
        <taxon>Diptera</taxon>
        <taxon>Nematocera</taxon>
        <taxon>Culicoidea</taxon>
        <taxon>Culicidae</taxon>
        <taxon>Anophelinae</taxon>
        <taxon>Anopheles</taxon>
    </lineage>
</organism>
<sequence length="285" mass="32031">MADGKGKTAVRRERRKRKKQREAEQAASLAANTPPSASQPKQKPAPAFNPRAGRMPNAIELESIGRFKHAEMMPILRETVKKEDVQRIRTNFKGHLLLELAPMSHQETMTLWREVAAALDGKAKCRPRTPSMRVNCTNIPPDTSSEEISSEMSAALGVEIFSDQITTVKTHYGTLVAFFDCPAITVTDQALARQYTVGFSKCCRLRLLERRRQCYRCYEYGHTAARCHGKDRSSKCHRCAEDKHEGPCTRERKCLGCEGPDAIGHSLGQRSCRYFGKITPQPSHD</sequence>
<dbReference type="PROSITE" id="PS50158">
    <property type="entry name" value="ZF_CCHC"/>
    <property type="match status" value="1"/>
</dbReference>
<protein>
    <submittedName>
        <fullName evidence="4">Gag-like protein</fullName>
    </submittedName>
</protein>
<feature type="compositionally biased region" description="Polar residues" evidence="2">
    <location>
        <begin position="30"/>
        <end position="41"/>
    </location>
</feature>
<keyword evidence="1" id="KW-0863">Zinc-finger</keyword>
<evidence type="ECO:0000313" key="4">
    <source>
        <dbReference type="EMBL" id="BAC57911.1"/>
    </source>
</evidence>
<dbReference type="GO" id="GO:0003676">
    <property type="term" value="F:nucleic acid binding"/>
    <property type="evidence" value="ECO:0007669"/>
    <property type="project" value="InterPro"/>
</dbReference>
<feature type="compositionally biased region" description="Basic residues" evidence="2">
    <location>
        <begin position="8"/>
        <end position="20"/>
    </location>
</feature>
<dbReference type="EMBL" id="AB090818">
    <property type="protein sequence ID" value="BAC57911.1"/>
    <property type="molecule type" value="Genomic_DNA"/>
</dbReference>
<accession>Q868R9</accession>
<proteinExistence type="predicted"/>
<evidence type="ECO:0000256" key="2">
    <source>
        <dbReference type="SAM" id="MobiDB-lite"/>
    </source>
</evidence>
<dbReference type="GO" id="GO:0008270">
    <property type="term" value="F:zinc ion binding"/>
    <property type="evidence" value="ECO:0007669"/>
    <property type="project" value="UniProtKB-KW"/>
</dbReference>
<keyword evidence="1" id="KW-0479">Metal-binding</keyword>
<name>Q868R9_ANOGA</name>
<evidence type="ECO:0000259" key="3">
    <source>
        <dbReference type="PROSITE" id="PS50158"/>
    </source>
</evidence>